<keyword evidence="2" id="KW-1185">Reference proteome</keyword>
<dbReference type="AlphaFoldDB" id="I3TGL5"/>
<gene>
    <name evidence="1" type="ordered locus">TMO_0064</name>
</gene>
<dbReference type="HOGENOM" id="CLU_2496922_0_0_5"/>
<name>I3TGL5_TISMK</name>
<organism evidence="1 2">
    <name type="scientific">Tistrella mobilis (strain KA081020-065)</name>
    <dbReference type="NCBI Taxonomy" id="1110502"/>
    <lineage>
        <taxon>Bacteria</taxon>
        <taxon>Pseudomonadati</taxon>
        <taxon>Pseudomonadota</taxon>
        <taxon>Alphaproteobacteria</taxon>
        <taxon>Geminicoccales</taxon>
        <taxon>Geminicoccaceae</taxon>
        <taxon>Tistrella</taxon>
    </lineage>
</organism>
<accession>I3TGL5</accession>
<reference evidence="1 2" key="1">
    <citation type="journal article" date="2012" name="J. Am. Chem. Soc.">
        <title>Bacterial biosynthesis and maturation of the didemnin anti-cancer agents.</title>
        <authorList>
            <person name="Xu Y."/>
            <person name="Kersten R.D."/>
            <person name="Nam S.J."/>
            <person name="Lu L."/>
            <person name="Al-Suwailem A.M."/>
            <person name="Zheng H."/>
            <person name="Fenical W."/>
            <person name="Dorrestein P.C."/>
            <person name="Moore B.S."/>
            <person name="Qian P.Y."/>
        </authorList>
    </citation>
    <scope>NUCLEOTIDE SEQUENCE [LARGE SCALE GENOMIC DNA]</scope>
    <source>
        <strain evidence="1 2">KA081020-065</strain>
    </source>
</reference>
<sequence length="86" mass="9162">MSCKHLTFDATVTVARLEDIGQYRAEVRIHCSDCGLQFQFLGLTPGYQPAAANVSLDGLEANLAIAPKGSHPTPFAVLIGDPAARH</sequence>
<dbReference type="RefSeq" id="WP_014743583.1">
    <property type="nucleotide sequence ID" value="NC_017956.1"/>
</dbReference>
<dbReference type="EMBL" id="CP003236">
    <property type="protein sequence ID" value="AFK51903.1"/>
    <property type="molecule type" value="Genomic_DNA"/>
</dbReference>
<dbReference type="KEGG" id="tmo:TMO_0064"/>
<protein>
    <submittedName>
        <fullName evidence="1">Uncharacterized protein</fullName>
    </submittedName>
</protein>
<dbReference type="Proteomes" id="UP000005258">
    <property type="component" value="Chromosome"/>
</dbReference>
<evidence type="ECO:0000313" key="1">
    <source>
        <dbReference type="EMBL" id="AFK51903.1"/>
    </source>
</evidence>
<evidence type="ECO:0000313" key="2">
    <source>
        <dbReference type="Proteomes" id="UP000005258"/>
    </source>
</evidence>
<proteinExistence type="predicted"/>